<comment type="similarity">
    <text evidence="2">Belongs to the phosphohexose mutase family.</text>
</comment>
<evidence type="ECO:0000259" key="10">
    <source>
        <dbReference type="Pfam" id="PF02880"/>
    </source>
</evidence>
<organism evidence="11">
    <name type="scientific">uncultured Desulfobacteraceae bacterium</name>
    <dbReference type="NCBI Taxonomy" id="218296"/>
    <lineage>
        <taxon>Bacteria</taxon>
        <taxon>Pseudomonadati</taxon>
        <taxon>Thermodesulfobacteriota</taxon>
        <taxon>Desulfobacteria</taxon>
        <taxon>Desulfobacterales</taxon>
        <taxon>Desulfobacteraceae</taxon>
        <taxon>environmental samples</taxon>
    </lineage>
</organism>
<evidence type="ECO:0000259" key="9">
    <source>
        <dbReference type="Pfam" id="PF02879"/>
    </source>
</evidence>
<keyword evidence="4" id="KW-0479">Metal-binding</keyword>
<dbReference type="Gene3D" id="3.30.310.50">
    <property type="entry name" value="Alpha-D-phosphohexomutase, C-terminal domain"/>
    <property type="match status" value="1"/>
</dbReference>
<dbReference type="CDD" id="cd03089">
    <property type="entry name" value="PMM_PGM"/>
    <property type="match status" value="1"/>
</dbReference>
<dbReference type="AlphaFoldDB" id="A0A484HEH9"/>
<dbReference type="InterPro" id="IPR005843">
    <property type="entry name" value="A-D-PHexomutase_C"/>
</dbReference>
<evidence type="ECO:0000259" key="8">
    <source>
        <dbReference type="Pfam" id="PF02878"/>
    </source>
</evidence>
<dbReference type="GO" id="GO:0046872">
    <property type="term" value="F:metal ion binding"/>
    <property type="evidence" value="ECO:0007669"/>
    <property type="project" value="UniProtKB-KW"/>
</dbReference>
<dbReference type="SUPFAM" id="SSF55957">
    <property type="entry name" value="Phosphoglucomutase, C-terminal domain"/>
    <property type="match status" value="1"/>
</dbReference>
<proteinExistence type="inferred from homology"/>
<dbReference type="SUPFAM" id="SSF53738">
    <property type="entry name" value="Phosphoglucomutase, first 3 domains"/>
    <property type="match status" value="3"/>
</dbReference>
<keyword evidence="5" id="KW-0460">Magnesium</keyword>
<gene>
    <name evidence="11" type="primary">algC</name>
    <name evidence="11" type="ORF">EPICR_20154</name>
</gene>
<reference evidence="11" key="1">
    <citation type="submission" date="2019-01" db="EMBL/GenBank/DDBJ databases">
        <authorList>
            <consortium name="Genoscope - CEA"/>
            <person name="William W."/>
        </authorList>
    </citation>
    <scope>NUCLEOTIDE SEQUENCE</scope>
    <source>
        <strain evidence="11">CR-1</strain>
    </source>
</reference>
<keyword evidence="3" id="KW-0597">Phosphoprotein</keyword>
<dbReference type="EC" id="5.4.2.8" evidence="11"/>
<feature type="domain" description="Alpha-D-phosphohexomutase alpha/beta/alpha" evidence="10">
    <location>
        <begin position="252"/>
        <end position="361"/>
    </location>
</feature>
<evidence type="ECO:0000256" key="3">
    <source>
        <dbReference type="ARBA" id="ARBA00022553"/>
    </source>
</evidence>
<sequence length="456" mass="50200">MNPEIFKEYDIRGVAGKDFDENDLFLIGRALGTFLKQRGRTRLSVGRDCRVTSDLYRDRLVEGLVATGCHVVDVGVCPTPVFYFSIRSLGLEGGAMVTASHNPKEFNGLKLCSGLDSIHGADILKIADLIQSREFAEGKGSLEQKDVMPAYRAFMKENIRLSRPLKVGVDAGNGVAGPVVAPLLREMGCEVHDLFCDMDGTFPNHEADPTVEENMRALSRLVREKNLDLGVGYDGDGDRLGVVDEKGRMIAGDRLMIVFIRDILKKSPGATFISEVKCSRVLYDEIEALGGRGIMWKTGHSLIKGKMKEEKAVFAGELSGHLFFGDRYFGYDDAIYAALRLLEILSATGQSVSGLLSDVPETVNTPEIRIERPDSEKFEIVRAAGEYFKKSHEVIDIDGARIMFEGGWALVRASNTQPALSLRFEADTPGRLDEIRAIVEGKLKEISEKIIPGSAF</sequence>
<feature type="domain" description="Alpha-D-phosphohexomutase alpha/beta/alpha" evidence="9">
    <location>
        <begin position="151"/>
        <end position="247"/>
    </location>
</feature>
<protein>
    <submittedName>
        <fullName evidence="11">Phosphomannomutase/phosphoglucomutase</fullName>
        <ecNumber evidence="11">5.4.2.2</ecNumber>
        <ecNumber evidence="11">5.4.2.8</ecNumber>
    </submittedName>
</protein>
<dbReference type="EC" id="5.4.2.2" evidence="11"/>
<evidence type="ECO:0000259" key="7">
    <source>
        <dbReference type="Pfam" id="PF00408"/>
    </source>
</evidence>
<dbReference type="PRINTS" id="PR00509">
    <property type="entry name" value="PGMPMM"/>
</dbReference>
<dbReference type="Pfam" id="PF02880">
    <property type="entry name" value="PGM_PMM_III"/>
    <property type="match status" value="1"/>
</dbReference>
<evidence type="ECO:0000256" key="6">
    <source>
        <dbReference type="ARBA" id="ARBA00023235"/>
    </source>
</evidence>
<dbReference type="Pfam" id="PF00408">
    <property type="entry name" value="PGM_PMM_IV"/>
    <property type="match status" value="1"/>
</dbReference>
<dbReference type="Pfam" id="PF02879">
    <property type="entry name" value="PGM_PMM_II"/>
    <property type="match status" value="1"/>
</dbReference>
<feature type="domain" description="Alpha-D-phosphohexomutase alpha/beta/alpha" evidence="8">
    <location>
        <begin position="4"/>
        <end position="134"/>
    </location>
</feature>
<dbReference type="InterPro" id="IPR036900">
    <property type="entry name" value="A-D-PHexomutase_C_sf"/>
</dbReference>
<dbReference type="PANTHER" id="PTHR43771">
    <property type="entry name" value="PHOSPHOMANNOMUTASE"/>
    <property type="match status" value="1"/>
</dbReference>
<dbReference type="GO" id="GO:0005975">
    <property type="term" value="P:carbohydrate metabolic process"/>
    <property type="evidence" value="ECO:0007669"/>
    <property type="project" value="InterPro"/>
</dbReference>
<dbReference type="InterPro" id="IPR016055">
    <property type="entry name" value="A-D-PHexomutase_a/b/a-I/II/III"/>
</dbReference>
<feature type="domain" description="Alpha-D-phosphohexomutase C-terminal" evidence="7">
    <location>
        <begin position="367"/>
        <end position="439"/>
    </location>
</feature>
<evidence type="ECO:0000256" key="5">
    <source>
        <dbReference type="ARBA" id="ARBA00022842"/>
    </source>
</evidence>
<evidence type="ECO:0000256" key="1">
    <source>
        <dbReference type="ARBA" id="ARBA00001946"/>
    </source>
</evidence>
<dbReference type="PANTHER" id="PTHR43771:SF2">
    <property type="entry name" value="PHOSPHOMANNOMUTASE_PHOSPHOGLUCOMUTASE"/>
    <property type="match status" value="1"/>
</dbReference>
<dbReference type="InterPro" id="IPR005844">
    <property type="entry name" value="A-D-PHexomutase_a/b/a-I"/>
</dbReference>
<keyword evidence="6 11" id="KW-0413">Isomerase</keyword>
<dbReference type="EMBL" id="CAACVI010000012">
    <property type="protein sequence ID" value="VEN73687.1"/>
    <property type="molecule type" value="Genomic_DNA"/>
</dbReference>
<dbReference type="Gene3D" id="3.40.120.10">
    <property type="entry name" value="Alpha-D-Glucose-1,6-Bisphosphate, subunit A, domain 3"/>
    <property type="match status" value="3"/>
</dbReference>
<accession>A0A484HEH9</accession>
<dbReference type="Pfam" id="PF02878">
    <property type="entry name" value="PGM_PMM_I"/>
    <property type="match status" value="1"/>
</dbReference>
<evidence type="ECO:0000256" key="2">
    <source>
        <dbReference type="ARBA" id="ARBA00010231"/>
    </source>
</evidence>
<dbReference type="GO" id="GO:0004614">
    <property type="term" value="F:phosphoglucomutase activity"/>
    <property type="evidence" value="ECO:0007669"/>
    <property type="project" value="UniProtKB-EC"/>
</dbReference>
<evidence type="ECO:0000256" key="4">
    <source>
        <dbReference type="ARBA" id="ARBA00022723"/>
    </source>
</evidence>
<dbReference type="InterPro" id="IPR005846">
    <property type="entry name" value="A-D-PHexomutase_a/b/a-III"/>
</dbReference>
<dbReference type="InterPro" id="IPR005841">
    <property type="entry name" value="Alpha-D-phosphohexomutase_SF"/>
</dbReference>
<comment type="cofactor">
    <cofactor evidence="1">
        <name>Mg(2+)</name>
        <dbReference type="ChEBI" id="CHEBI:18420"/>
    </cofactor>
</comment>
<name>A0A484HEH9_9BACT</name>
<dbReference type="InterPro" id="IPR005845">
    <property type="entry name" value="A-D-PHexomutase_a/b/a-II"/>
</dbReference>
<dbReference type="GO" id="GO:0004615">
    <property type="term" value="F:phosphomannomutase activity"/>
    <property type="evidence" value="ECO:0007669"/>
    <property type="project" value="UniProtKB-EC"/>
</dbReference>
<evidence type="ECO:0000313" key="11">
    <source>
        <dbReference type="EMBL" id="VEN73687.1"/>
    </source>
</evidence>